<organism evidence="9 10">
    <name type="scientific">Sulfobacillus acidophilus</name>
    <dbReference type="NCBI Taxonomy" id="53633"/>
    <lineage>
        <taxon>Bacteria</taxon>
        <taxon>Bacillati</taxon>
        <taxon>Bacillota</taxon>
        <taxon>Clostridia</taxon>
        <taxon>Eubacteriales</taxon>
        <taxon>Clostridiales Family XVII. Incertae Sedis</taxon>
        <taxon>Sulfobacillus</taxon>
    </lineage>
</organism>
<evidence type="ECO:0000313" key="9">
    <source>
        <dbReference type="EMBL" id="PSR22688.1"/>
    </source>
</evidence>
<dbReference type="SUPFAM" id="SSF160246">
    <property type="entry name" value="EspE N-terminal domain-like"/>
    <property type="match status" value="1"/>
</dbReference>
<evidence type="ECO:0000256" key="2">
    <source>
        <dbReference type="ARBA" id="ARBA00022676"/>
    </source>
</evidence>
<comment type="caution">
    <text evidence="9">The sequence shown here is derived from an EMBL/GenBank/DDBJ whole genome shotgun (WGS) entry which is preliminary data.</text>
</comment>
<reference evidence="9 10" key="1">
    <citation type="journal article" date="2014" name="BMC Genomics">
        <title>Comparison of environmental and isolate Sulfobacillus genomes reveals diverse carbon, sulfur, nitrogen, and hydrogen metabolisms.</title>
        <authorList>
            <person name="Justice N.B."/>
            <person name="Norman A."/>
            <person name="Brown C.T."/>
            <person name="Singh A."/>
            <person name="Thomas B.C."/>
            <person name="Banfield J.F."/>
        </authorList>
    </citation>
    <scope>NUCLEOTIDE SEQUENCE [LARGE SCALE GENOMIC DNA]</scope>
    <source>
        <strain evidence="9">AMDSBA3</strain>
    </source>
</reference>
<feature type="transmembrane region" description="Helical" evidence="7">
    <location>
        <begin position="599"/>
        <end position="622"/>
    </location>
</feature>
<protein>
    <submittedName>
        <fullName evidence="9">Glycosyl transferase family 2</fullName>
    </submittedName>
</protein>
<dbReference type="Proteomes" id="UP000241848">
    <property type="component" value="Unassembled WGS sequence"/>
</dbReference>
<evidence type="ECO:0000256" key="3">
    <source>
        <dbReference type="ARBA" id="ARBA00022679"/>
    </source>
</evidence>
<dbReference type="InterPro" id="IPR037257">
    <property type="entry name" value="T2SS_E_N_sf"/>
</dbReference>
<evidence type="ECO:0000313" key="10">
    <source>
        <dbReference type="Proteomes" id="UP000241848"/>
    </source>
</evidence>
<proteinExistence type="predicted"/>
<evidence type="ECO:0000256" key="4">
    <source>
        <dbReference type="ARBA" id="ARBA00022692"/>
    </source>
</evidence>
<dbReference type="AlphaFoldDB" id="A0A2T2WKC0"/>
<evidence type="ECO:0000256" key="1">
    <source>
        <dbReference type="ARBA" id="ARBA00004141"/>
    </source>
</evidence>
<name>A0A2T2WKC0_9FIRM</name>
<evidence type="ECO:0000256" key="6">
    <source>
        <dbReference type="ARBA" id="ARBA00023136"/>
    </source>
</evidence>
<dbReference type="Gene3D" id="3.30.300.160">
    <property type="entry name" value="Type II secretion system, protein E, N-terminal domain"/>
    <property type="match status" value="1"/>
</dbReference>
<feature type="transmembrane region" description="Helical" evidence="7">
    <location>
        <begin position="277"/>
        <end position="293"/>
    </location>
</feature>
<dbReference type="Pfam" id="PF05157">
    <property type="entry name" value="MshEN"/>
    <property type="match status" value="1"/>
</dbReference>
<sequence>MMSEISQRWDATPWITLISYVSGSKPLIETVDRSAAFAVSREDARTHGLLPFAWDSGNLCVAVAEPPSLQARLLLDRIGPVKWYRTTAIDLVLAQREIYGDLSDRPAPFGELARQRGLSQEALDELLRMQQNQGGLLGSLATAHQHLTSWDVAEILSAQTGIPTQNLLQDSPAASPELLNVWHLLTEKEWRDYEMVPVAVGPDTITVALTNPFDTPGRRKLSLVAKTRVKAVLTGHRDILARLDQQYRANNLVLSRTLLLHRRPDDSATQTLTKSQKWAGVALVVALIAALIFDRDVALSVVSSLFVLIYALLVVHRLWIIRKGTLTTNELRFAREEVENLSDSDLPIYTILIPARDEANVLNVLTEALSRLDYPKDRLDVKLLLEEDDVETIAAARRAKLPSFMEITIVPPEEPRTKPKALNFGLQRARGEFVTIYDAEDIPEPSQLKKALLAFRQSDDTLACVQAKLSYFNIEQNLLTRWFTAEYSVWFNLLLPSLHAASLPIPLGGTSNHFRTEVLRNIGAWDPYNVTEDADLGIRLNKSGYRTAVMDSYTYEEANSEFVNWVRQRSRWIKGYLQTWLVHMRHPVQLHRQLGARGFWGFQLAILGTPIMFILNPLYWLITSLWFMTNWGLIPHLFPPGIYYLGMLNLLAGNFVFAYLNAVGAAKDGHWSLVPYAILTPLYWTMMSLASWKALLQLMTRPSHWEKTHHGLTDWNPVTAADHRESAEISA</sequence>
<keyword evidence="3 9" id="KW-0808">Transferase</keyword>
<feature type="domain" description="Type II secretion system protein GspE N-terminal" evidence="8">
    <location>
        <begin position="175"/>
        <end position="248"/>
    </location>
</feature>
<evidence type="ECO:0000256" key="7">
    <source>
        <dbReference type="SAM" id="Phobius"/>
    </source>
</evidence>
<dbReference type="PANTHER" id="PTHR43867">
    <property type="entry name" value="CELLULOSE SYNTHASE CATALYTIC SUBUNIT A [UDP-FORMING]"/>
    <property type="match status" value="1"/>
</dbReference>
<dbReference type="InterPro" id="IPR029044">
    <property type="entry name" value="Nucleotide-diphossugar_trans"/>
</dbReference>
<feature type="transmembrane region" description="Helical" evidence="7">
    <location>
        <begin position="642"/>
        <end position="661"/>
    </location>
</feature>
<feature type="transmembrane region" description="Helical" evidence="7">
    <location>
        <begin position="673"/>
        <end position="692"/>
    </location>
</feature>
<gene>
    <name evidence="9" type="ORF">C7B45_05695</name>
</gene>
<comment type="subcellular location">
    <subcellularLocation>
        <location evidence="1">Membrane</location>
        <topology evidence="1">Multi-pass membrane protein</topology>
    </subcellularLocation>
</comment>
<feature type="transmembrane region" description="Helical" evidence="7">
    <location>
        <begin position="299"/>
        <end position="320"/>
    </location>
</feature>
<dbReference type="EMBL" id="PXYV01000013">
    <property type="protein sequence ID" value="PSR22688.1"/>
    <property type="molecule type" value="Genomic_DNA"/>
</dbReference>
<dbReference type="InterPro" id="IPR007831">
    <property type="entry name" value="T2SS_GspE_N"/>
</dbReference>
<dbReference type="InterPro" id="IPR050321">
    <property type="entry name" value="Glycosyltr_2/OpgH_subfam"/>
</dbReference>
<dbReference type="SUPFAM" id="SSF53448">
    <property type="entry name" value="Nucleotide-diphospho-sugar transferases"/>
    <property type="match status" value="1"/>
</dbReference>
<keyword evidence="6 7" id="KW-0472">Membrane</keyword>
<keyword evidence="5 7" id="KW-1133">Transmembrane helix</keyword>
<dbReference type="PANTHER" id="PTHR43867:SF2">
    <property type="entry name" value="CELLULOSE SYNTHASE CATALYTIC SUBUNIT A [UDP-FORMING]"/>
    <property type="match status" value="1"/>
</dbReference>
<evidence type="ECO:0000259" key="8">
    <source>
        <dbReference type="Pfam" id="PF05157"/>
    </source>
</evidence>
<accession>A0A2T2WKC0</accession>
<dbReference type="Pfam" id="PF13641">
    <property type="entry name" value="Glyco_tranf_2_3"/>
    <property type="match status" value="1"/>
</dbReference>
<dbReference type="CDD" id="cd06427">
    <property type="entry name" value="CESA_like_2"/>
    <property type="match status" value="1"/>
</dbReference>
<dbReference type="GO" id="GO:0016757">
    <property type="term" value="F:glycosyltransferase activity"/>
    <property type="evidence" value="ECO:0007669"/>
    <property type="project" value="UniProtKB-KW"/>
</dbReference>
<evidence type="ECO:0000256" key="5">
    <source>
        <dbReference type="ARBA" id="ARBA00022989"/>
    </source>
</evidence>
<keyword evidence="2" id="KW-0328">Glycosyltransferase</keyword>
<dbReference type="GO" id="GO:0016020">
    <property type="term" value="C:membrane"/>
    <property type="evidence" value="ECO:0007669"/>
    <property type="project" value="UniProtKB-SubCell"/>
</dbReference>
<keyword evidence="4 7" id="KW-0812">Transmembrane</keyword>
<dbReference type="Gene3D" id="3.90.550.10">
    <property type="entry name" value="Spore Coat Polysaccharide Biosynthesis Protein SpsA, Chain A"/>
    <property type="match status" value="1"/>
</dbReference>